<keyword evidence="3" id="KW-1185">Reference proteome</keyword>
<comment type="caution">
    <text evidence="2">The sequence shown here is derived from an EMBL/GenBank/DDBJ whole genome shotgun (WGS) entry which is preliminary data.</text>
</comment>
<organism evidence="2 3">
    <name type="scientific">Nesterenkonia natronophila</name>
    <dbReference type="NCBI Taxonomy" id="2174932"/>
    <lineage>
        <taxon>Bacteria</taxon>
        <taxon>Bacillati</taxon>
        <taxon>Actinomycetota</taxon>
        <taxon>Actinomycetes</taxon>
        <taxon>Micrococcales</taxon>
        <taxon>Micrococcaceae</taxon>
        <taxon>Nesterenkonia</taxon>
    </lineage>
</organism>
<dbReference type="Gene3D" id="3.40.50.300">
    <property type="entry name" value="P-loop containing nucleotide triphosphate hydrolases"/>
    <property type="match status" value="1"/>
</dbReference>
<evidence type="ECO:0000313" key="3">
    <source>
        <dbReference type="Proteomes" id="UP000266615"/>
    </source>
</evidence>
<proteinExistence type="predicted"/>
<protein>
    <recommendedName>
        <fullName evidence="4">CobQ/CobB/MinD/ParA nucleotide binding domain-containing protein</fullName>
    </recommendedName>
</protein>
<dbReference type="SUPFAM" id="SSF52540">
    <property type="entry name" value="P-loop containing nucleoside triphosphate hydrolases"/>
    <property type="match status" value="1"/>
</dbReference>
<sequence>MTRNGRVAPRPDSPKRQSSGEPLVVLVAEDQRLRDDIALIAAVVGARLETFKDWTQVAHSTVDSAVGVLCSPRSVPQTALRVEQCLLVGHEAESVWLAAAKTPGLRPVPLPAGEKWLTEHLAAEVLHRAQGRIFAVAGPTGGVGVTTFAYLCAAELVARGMTPLLLDAAGGPGSGLADLVRTARSRGRVSGGALDWQELEAVEGELSAPQLRDALPICEGISYLTGLTAGPRRDSTLRAAVGAARRTYDVVVIDSGHQVAPLESLAEQVEDLLVVVRASRRGAEAARELIQAVPQRRTYVAVNGSASPGWCAADVGKALDLPVVADLPQQRWLARSDELAQSYELLRSRRGAELLSGLLSGVGMADA</sequence>
<accession>A0A3A4FCR8</accession>
<reference evidence="2 3" key="1">
    <citation type="submission" date="2018-09" db="EMBL/GenBank/DDBJ databases">
        <title>Nesterenkonia natronophila sp. nov., an alkaliphilic actinobacteriume isolated from a soda lake, and emended description of the genus Nesterenkonia.</title>
        <authorList>
            <person name="Menes R.J."/>
            <person name="Iriarte A."/>
        </authorList>
    </citation>
    <scope>NUCLEOTIDE SEQUENCE [LARGE SCALE GENOMIC DNA]</scope>
    <source>
        <strain evidence="2 3">M8</strain>
    </source>
</reference>
<dbReference type="InterPro" id="IPR027417">
    <property type="entry name" value="P-loop_NTPase"/>
</dbReference>
<dbReference type="Proteomes" id="UP000266615">
    <property type="component" value="Unassembled WGS sequence"/>
</dbReference>
<feature type="region of interest" description="Disordered" evidence="1">
    <location>
        <begin position="1"/>
        <end position="21"/>
    </location>
</feature>
<evidence type="ECO:0000256" key="1">
    <source>
        <dbReference type="SAM" id="MobiDB-lite"/>
    </source>
</evidence>
<dbReference type="AlphaFoldDB" id="A0A3A4FCR8"/>
<gene>
    <name evidence="2" type="ORF">D3250_01670</name>
</gene>
<dbReference type="EMBL" id="QYZP01000001">
    <property type="protein sequence ID" value="RJN32574.1"/>
    <property type="molecule type" value="Genomic_DNA"/>
</dbReference>
<dbReference type="OrthoDB" id="4962220at2"/>
<evidence type="ECO:0008006" key="4">
    <source>
        <dbReference type="Google" id="ProtNLM"/>
    </source>
</evidence>
<dbReference type="RefSeq" id="WP_119901621.1">
    <property type="nucleotide sequence ID" value="NZ_QYZP01000001.1"/>
</dbReference>
<evidence type="ECO:0000313" key="2">
    <source>
        <dbReference type="EMBL" id="RJN32574.1"/>
    </source>
</evidence>
<name>A0A3A4FCR8_9MICC</name>